<dbReference type="EMBL" id="MHKQ01000023">
    <property type="protein sequence ID" value="OGY93379.1"/>
    <property type="molecule type" value="Genomic_DNA"/>
</dbReference>
<organism evidence="1 2">
    <name type="scientific">Candidatus Komeilibacteria bacterium RIFOXYC1_FULL_37_11</name>
    <dbReference type="NCBI Taxonomy" id="1798555"/>
    <lineage>
        <taxon>Bacteria</taxon>
        <taxon>Candidatus Komeiliibacteriota</taxon>
    </lineage>
</organism>
<name>A0A1G2BXY7_9BACT</name>
<gene>
    <name evidence="1" type="ORF">A2406_00095</name>
</gene>
<proteinExistence type="predicted"/>
<evidence type="ECO:0000313" key="2">
    <source>
        <dbReference type="Proteomes" id="UP000177626"/>
    </source>
</evidence>
<dbReference type="Proteomes" id="UP000177626">
    <property type="component" value="Unassembled WGS sequence"/>
</dbReference>
<dbReference type="AlphaFoldDB" id="A0A1G2BXY7"/>
<accession>A0A1G2BXY7</accession>
<protein>
    <submittedName>
        <fullName evidence="1">Uncharacterized protein</fullName>
    </submittedName>
</protein>
<evidence type="ECO:0000313" key="1">
    <source>
        <dbReference type="EMBL" id="OGY93379.1"/>
    </source>
</evidence>
<reference evidence="1 2" key="1">
    <citation type="journal article" date="2016" name="Nat. Commun.">
        <title>Thousands of microbial genomes shed light on interconnected biogeochemical processes in an aquifer system.</title>
        <authorList>
            <person name="Anantharaman K."/>
            <person name="Brown C.T."/>
            <person name="Hug L.A."/>
            <person name="Sharon I."/>
            <person name="Castelle C.J."/>
            <person name="Probst A.J."/>
            <person name="Thomas B.C."/>
            <person name="Singh A."/>
            <person name="Wilkins M.J."/>
            <person name="Karaoz U."/>
            <person name="Brodie E.L."/>
            <person name="Williams K.H."/>
            <person name="Hubbard S.S."/>
            <person name="Banfield J.F."/>
        </authorList>
    </citation>
    <scope>NUCLEOTIDE SEQUENCE [LARGE SCALE GENOMIC DNA]</scope>
</reference>
<comment type="caution">
    <text evidence="1">The sequence shown here is derived from an EMBL/GenBank/DDBJ whole genome shotgun (WGS) entry which is preliminary data.</text>
</comment>
<sequence>MLELAEKTFLTEEGLCSDCQKWLKLEPGKSYLPDHKCKGKKCKNSGYSPDACRYRVKTHKQALRLATMLAKDDGTCLSGVGMGRHSLACGDGDNCNSIRFELAKALAHFILQNKNTPKEKKTGH</sequence>